<proteinExistence type="predicted"/>
<organism evidence="1 2">
    <name type="scientific">Cotesia congregata</name>
    <name type="common">Parasitoid wasp</name>
    <name type="synonym">Apanteles congregatus</name>
    <dbReference type="NCBI Taxonomy" id="51543"/>
    <lineage>
        <taxon>Eukaryota</taxon>
        <taxon>Metazoa</taxon>
        <taxon>Ecdysozoa</taxon>
        <taxon>Arthropoda</taxon>
        <taxon>Hexapoda</taxon>
        <taxon>Insecta</taxon>
        <taxon>Pterygota</taxon>
        <taxon>Neoptera</taxon>
        <taxon>Endopterygota</taxon>
        <taxon>Hymenoptera</taxon>
        <taxon>Apocrita</taxon>
        <taxon>Ichneumonoidea</taxon>
        <taxon>Braconidae</taxon>
        <taxon>Microgastrinae</taxon>
        <taxon>Cotesia</taxon>
    </lineage>
</organism>
<gene>
    <name evidence="1" type="ORF">HICCMSTLAB_LOCUS5606</name>
</gene>
<name>A0A8J2HAD7_COTCN</name>
<evidence type="ECO:0000313" key="1">
    <source>
        <dbReference type="EMBL" id="CAG5090373.1"/>
    </source>
</evidence>
<keyword evidence="2" id="KW-1185">Reference proteome</keyword>
<accession>A0A8J2HAD7</accession>
<evidence type="ECO:0000313" key="2">
    <source>
        <dbReference type="Proteomes" id="UP000786811"/>
    </source>
</evidence>
<reference evidence="1" key="1">
    <citation type="submission" date="2021-04" db="EMBL/GenBank/DDBJ databases">
        <authorList>
            <person name="Chebbi M.A.C M."/>
        </authorList>
    </citation>
    <scope>NUCLEOTIDE SEQUENCE</scope>
</reference>
<sequence length="282" mass="32465">MQVLIITRKSATVAAQWIIKWKEYVERKEKISSTIRAKKQNKYRVKDPVSGGDPIPDTFFHFVKYFFIERKSATNRVFYLSGERPGASAGFPVKLIENVKVICDNDTKRKTPFINNKPGRSWVEGFFKRHPNVSKRVSENLSLIRAKATEYGTREWFGKVGDYFIQALTDENDLLKIDLSRVFNTDKIGLFMNPQLNQYSRQKVAYVLKNTLESLDLEKILENEFKTCGLHPFDPNAINYGKVFKKLENSSAATPNSAEEVLNVPQDSETLRLLRSLIDDEN</sequence>
<dbReference type="Proteomes" id="UP000786811">
    <property type="component" value="Unassembled WGS sequence"/>
</dbReference>
<comment type="caution">
    <text evidence="1">The sequence shown here is derived from an EMBL/GenBank/DDBJ whole genome shotgun (WGS) entry which is preliminary data.</text>
</comment>
<dbReference type="OrthoDB" id="7697906at2759"/>
<dbReference type="AlphaFoldDB" id="A0A8J2HAD7"/>
<protein>
    <submittedName>
        <fullName evidence="1">Uncharacterized protein</fullName>
    </submittedName>
</protein>
<dbReference type="EMBL" id="CAJNRD030001119">
    <property type="protein sequence ID" value="CAG5090373.1"/>
    <property type="molecule type" value="Genomic_DNA"/>
</dbReference>